<reference evidence="1" key="1">
    <citation type="journal article" date="2020" name="Nature">
        <title>Giant virus diversity and host interactions through global metagenomics.</title>
        <authorList>
            <person name="Schulz F."/>
            <person name="Roux S."/>
            <person name="Paez-Espino D."/>
            <person name="Jungbluth S."/>
            <person name="Walsh D.A."/>
            <person name="Denef V.J."/>
            <person name="McMahon K.D."/>
            <person name="Konstantinidis K.T."/>
            <person name="Eloe-Fadrosh E.A."/>
            <person name="Kyrpides N.C."/>
            <person name="Woyke T."/>
        </authorList>
    </citation>
    <scope>NUCLEOTIDE SEQUENCE</scope>
    <source>
        <strain evidence="1">GVMAG-M-3300025138-11</strain>
    </source>
</reference>
<name>A0A6C0J1F3_9ZZZZ</name>
<evidence type="ECO:0008006" key="2">
    <source>
        <dbReference type="Google" id="ProtNLM"/>
    </source>
</evidence>
<dbReference type="SUPFAM" id="SSF56112">
    <property type="entry name" value="Protein kinase-like (PK-like)"/>
    <property type="match status" value="1"/>
</dbReference>
<dbReference type="AlphaFoldDB" id="A0A6C0J1F3"/>
<evidence type="ECO:0000313" key="1">
    <source>
        <dbReference type="EMBL" id="QHT97483.1"/>
    </source>
</evidence>
<dbReference type="InterPro" id="IPR011009">
    <property type="entry name" value="Kinase-like_dom_sf"/>
</dbReference>
<organism evidence="1">
    <name type="scientific">viral metagenome</name>
    <dbReference type="NCBI Taxonomy" id="1070528"/>
    <lineage>
        <taxon>unclassified sequences</taxon>
        <taxon>metagenomes</taxon>
        <taxon>organismal metagenomes</taxon>
    </lineage>
</organism>
<accession>A0A6C0J1F3</accession>
<protein>
    <recommendedName>
        <fullName evidence="2">Protein kinase domain-containing protein</fullName>
    </recommendedName>
</protein>
<proteinExistence type="predicted"/>
<sequence length="427" mass="51167">MTEIYNYLGLKPINKNLSLTKIKKKLPVNKISNYNCILKLFSENNLTYKTLNNENSIIKIIKKKKNININGSIYKCVIKSKTKYKYKTIFIKESPLFNLQLLNIDLLDLENYNYTFKKSIVMDYLNSKDSSANIELFCSYITSKLVEKNISPHFSLFYGSNYVEMNKFTFEISKEWLDINLDILEKKNIKVFKNQNKYYLEKKNLPCILIYLEKLKIDLYDYIETKLYIPEEEWTSYLFQIICALSIMQKYFNLHHNDLHLSNIMCNYTKNEYLYYKYNNIYYKVPTYNKIIKIIDWGRASYNFNNFKSNNYCFSVNGDAFGQYYNNRINNKGKYSENYNSSLDLYILSRNLINIDNFPKKGRLYNLIKKWINYEIDEIDNITFNDYVYGVKKAFRCIPSEQIKSSIFKKYIVDKNEINKTDRVFPL</sequence>
<dbReference type="EMBL" id="MN740277">
    <property type="protein sequence ID" value="QHT97483.1"/>
    <property type="molecule type" value="Genomic_DNA"/>
</dbReference>
<dbReference type="Gene3D" id="1.10.510.10">
    <property type="entry name" value="Transferase(Phosphotransferase) domain 1"/>
    <property type="match status" value="1"/>
</dbReference>